<dbReference type="EMBL" id="KY052846">
    <property type="protein sequence ID" value="ASF00624.1"/>
    <property type="molecule type" value="Genomic_DNA"/>
</dbReference>
<proteinExistence type="predicted"/>
<protein>
    <submittedName>
        <fullName evidence="1">Uncharacterized protein</fullName>
    </submittedName>
</protein>
<sequence>MPRKRRKRIATDVSPDIPYPRVRVEWIDCVSDSGWATDKEFDKMKLARPVNEGWLYSKDDKSVKLFASYDKDEDGITFGDRTMIPRAWVKKIQKL</sequence>
<reference evidence="1" key="1">
    <citation type="submission" date="2016-10" db="EMBL/GenBank/DDBJ databases">
        <authorList>
            <person name="Varghese N."/>
        </authorList>
    </citation>
    <scope>NUCLEOTIDE SEQUENCE</scope>
</reference>
<evidence type="ECO:0000313" key="1">
    <source>
        <dbReference type="EMBL" id="ASF00624.1"/>
    </source>
</evidence>
<name>A0A218MMX1_9VIRU</name>
<accession>A0A218MMX1</accession>
<organism evidence="1">
    <name type="scientific">uncultured virus</name>
    <dbReference type="NCBI Taxonomy" id="340016"/>
    <lineage>
        <taxon>Viruses</taxon>
        <taxon>environmental samples</taxon>
    </lineage>
</organism>
<reference evidence="1" key="2">
    <citation type="journal article" date="2017" name="Nat. Commun.">
        <title>Single-virus genomics reveals hidden cosmopolitan and abundant viruses.</title>
        <authorList>
            <person name="Martinez-Hernandez F."/>
            <person name="Fornas O."/>
            <person name="Lluesma Gomez M."/>
            <person name="Bolduc B."/>
            <person name="de la Cruz Pena M.J."/>
            <person name="Martinez J.M."/>
            <person name="Anton J."/>
            <person name="Gasol J.M."/>
            <person name="Rosselli R."/>
            <person name="Rodriguez-Valera F."/>
            <person name="Sullivan M.B."/>
            <person name="Acinas S.G."/>
            <person name="Martinez-Garcia M."/>
        </authorList>
    </citation>
    <scope>NUCLEOTIDE SEQUENCE</scope>
</reference>